<dbReference type="Proteomes" id="UP000469949">
    <property type="component" value="Unassembled WGS sequence"/>
</dbReference>
<accession>A0A833J8U9</accession>
<evidence type="ECO:0000313" key="1">
    <source>
        <dbReference type="EMBL" id="KAB7786950.1"/>
    </source>
</evidence>
<dbReference type="AlphaFoldDB" id="A0A833J8U9"/>
<protein>
    <submittedName>
        <fullName evidence="1">Uncharacterized protein</fullName>
    </submittedName>
</protein>
<reference evidence="1 2" key="1">
    <citation type="submission" date="2019-10" db="EMBL/GenBank/DDBJ databases">
        <title>Draft Genome Sequence of the Caffeine Degrading Methylotroph Methylorubrum populi PINKEL.</title>
        <authorList>
            <person name="Dawson S.C."/>
            <person name="Zhang X."/>
            <person name="Wright M.E."/>
            <person name="Sharma G."/>
            <person name="Langner J.T."/>
            <person name="Ditty J.L."/>
            <person name="Subuyuj G.A."/>
        </authorList>
    </citation>
    <scope>NUCLEOTIDE SEQUENCE [LARGE SCALE GENOMIC DNA]</scope>
    <source>
        <strain evidence="1 2">Pinkel</strain>
    </source>
</reference>
<gene>
    <name evidence="1" type="ORF">F8B43_0900</name>
</gene>
<proteinExistence type="predicted"/>
<organism evidence="1 2">
    <name type="scientific">Methylorubrum populi</name>
    <dbReference type="NCBI Taxonomy" id="223967"/>
    <lineage>
        <taxon>Bacteria</taxon>
        <taxon>Pseudomonadati</taxon>
        <taxon>Pseudomonadota</taxon>
        <taxon>Alphaproteobacteria</taxon>
        <taxon>Hyphomicrobiales</taxon>
        <taxon>Methylobacteriaceae</taxon>
        <taxon>Methylorubrum</taxon>
    </lineage>
</organism>
<dbReference type="EMBL" id="WEKV01000005">
    <property type="protein sequence ID" value="KAB7786950.1"/>
    <property type="molecule type" value="Genomic_DNA"/>
</dbReference>
<name>A0A833J8U9_9HYPH</name>
<sequence>MGRGDGRFVRHLMKRRWTRVSFPKTGIRSNETFDKIEKMEMSVRPGMP</sequence>
<comment type="caution">
    <text evidence="1">The sequence shown here is derived from an EMBL/GenBank/DDBJ whole genome shotgun (WGS) entry which is preliminary data.</text>
</comment>
<evidence type="ECO:0000313" key="2">
    <source>
        <dbReference type="Proteomes" id="UP000469949"/>
    </source>
</evidence>